<dbReference type="SMART" id="SM00448">
    <property type="entry name" value="REC"/>
    <property type="match status" value="2"/>
</dbReference>
<dbReference type="SMART" id="SM00388">
    <property type="entry name" value="HisKA"/>
    <property type="match status" value="1"/>
</dbReference>
<dbReference type="Gene3D" id="1.10.287.130">
    <property type="match status" value="1"/>
</dbReference>
<dbReference type="InterPro" id="IPR036097">
    <property type="entry name" value="HisK_dim/P_sf"/>
</dbReference>
<gene>
    <name evidence="13" type="ORF">KFK14_17935</name>
</gene>
<dbReference type="InterPro" id="IPR036890">
    <property type="entry name" value="HATPase_C_sf"/>
</dbReference>
<dbReference type="PANTHER" id="PTHR43047:SF72">
    <property type="entry name" value="OSMOSENSING HISTIDINE PROTEIN KINASE SLN1"/>
    <property type="match status" value="1"/>
</dbReference>
<dbReference type="AlphaFoldDB" id="A0A975Q112"/>
<dbReference type="PANTHER" id="PTHR43047">
    <property type="entry name" value="TWO-COMPONENT HISTIDINE PROTEIN KINASE"/>
    <property type="match status" value="1"/>
</dbReference>
<proteinExistence type="predicted"/>
<dbReference type="InterPro" id="IPR000014">
    <property type="entry name" value="PAS"/>
</dbReference>
<keyword evidence="9" id="KW-0812">Transmembrane</keyword>
<dbReference type="InterPro" id="IPR007891">
    <property type="entry name" value="CHASE3"/>
</dbReference>
<evidence type="ECO:0000259" key="11">
    <source>
        <dbReference type="PROSITE" id="PS50110"/>
    </source>
</evidence>
<evidence type="ECO:0000256" key="3">
    <source>
        <dbReference type="ARBA" id="ARBA00022553"/>
    </source>
</evidence>
<dbReference type="InterPro" id="IPR011006">
    <property type="entry name" value="CheY-like_superfamily"/>
</dbReference>
<dbReference type="SMART" id="SM00387">
    <property type="entry name" value="HATPase_c"/>
    <property type="match status" value="1"/>
</dbReference>
<dbReference type="CDD" id="cd00082">
    <property type="entry name" value="HisKA"/>
    <property type="match status" value="1"/>
</dbReference>
<dbReference type="PROSITE" id="PS50112">
    <property type="entry name" value="PAS"/>
    <property type="match status" value="1"/>
</dbReference>
<feature type="domain" description="PAS" evidence="12">
    <location>
        <begin position="225"/>
        <end position="280"/>
    </location>
</feature>
<evidence type="ECO:0000256" key="5">
    <source>
        <dbReference type="ARBA" id="ARBA00022777"/>
    </source>
</evidence>
<name>A0A975Q112_9SPHN</name>
<dbReference type="Pfam" id="PF05227">
    <property type="entry name" value="CHASE3"/>
    <property type="match status" value="1"/>
</dbReference>
<evidence type="ECO:0000256" key="6">
    <source>
        <dbReference type="ARBA" id="ARBA00023012"/>
    </source>
</evidence>
<evidence type="ECO:0000256" key="4">
    <source>
        <dbReference type="ARBA" id="ARBA00022679"/>
    </source>
</evidence>
<evidence type="ECO:0000259" key="12">
    <source>
        <dbReference type="PROSITE" id="PS50112"/>
    </source>
</evidence>
<dbReference type="Pfam" id="PF02518">
    <property type="entry name" value="HATPase_c"/>
    <property type="match status" value="1"/>
</dbReference>
<dbReference type="SUPFAM" id="SSF55785">
    <property type="entry name" value="PYP-like sensor domain (PAS domain)"/>
    <property type="match status" value="1"/>
</dbReference>
<dbReference type="GO" id="GO:0009927">
    <property type="term" value="F:histidine phosphotransfer kinase activity"/>
    <property type="evidence" value="ECO:0007669"/>
    <property type="project" value="TreeGrafter"/>
</dbReference>
<keyword evidence="5" id="KW-0418">Kinase</keyword>
<evidence type="ECO:0000256" key="9">
    <source>
        <dbReference type="SAM" id="Phobius"/>
    </source>
</evidence>
<dbReference type="InterPro" id="IPR005467">
    <property type="entry name" value="His_kinase_dom"/>
</dbReference>
<dbReference type="CDD" id="cd00130">
    <property type="entry name" value="PAS"/>
    <property type="match status" value="1"/>
</dbReference>
<dbReference type="GO" id="GO:0000155">
    <property type="term" value="F:phosphorelay sensor kinase activity"/>
    <property type="evidence" value="ECO:0007669"/>
    <property type="project" value="InterPro"/>
</dbReference>
<feature type="transmembrane region" description="Helical" evidence="9">
    <location>
        <begin position="189"/>
        <end position="210"/>
    </location>
</feature>
<comment type="catalytic activity">
    <reaction evidence="1">
        <text>ATP + protein L-histidine = ADP + protein N-phospho-L-histidine.</text>
        <dbReference type="EC" id="2.7.13.3"/>
    </reaction>
</comment>
<dbReference type="Proteomes" id="UP000681425">
    <property type="component" value="Chromosome"/>
</dbReference>
<keyword evidence="9" id="KW-1133">Transmembrane helix</keyword>
<feature type="modified residue" description="4-aspartylphosphate" evidence="8">
    <location>
        <position position="758"/>
    </location>
</feature>
<feature type="modified residue" description="4-aspartylphosphate" evidence="8">
    <location>
        <position position="634"/>
    </location>
</feature>
<evidence type="ECO:0000256" key="8">
    <source>
        <dbReference type="PROSITE-ProRule" id="PRU00169"/>
    </source>
</evidence>
<dbReference type="Gene3D" id="3.30.450.20">
    <property type="entry name" value="PAS domain"/>
    <property type="match status" value="1"/>
</dbReference>
<evidence type="ECO:0000313" key="14">
    <source>
        <dbReference type="Proteomes" id="UP000681425"/>
    </source>
</evidence>
<keyword evidence="7 9" id="KW-0472">Membrane</keyword>
<dbReference type="InterPro" id="IPR035965">
    <property type="entry name" value="PAS-like_dom_sf"/>
</dbReference>
<evidence type="ECO:0000256" key="1">
    <source>
        <dbReference type="ARBA" id="ARBA00000085"/>
    </source>
</evidence>
<evidence type="ECO:0000259" key="10">
    <source>
        <dbReference type="PROSITE" id="PS50109"/>
    </source>
</evidence>
<dbReference type="NCBIfam" id="TIGR00229">
    <property type="entry name" value="sensory_box"/>
    <property type="match status" value="1"/>
</dbReference>
<dbReference type="SUPFAM" id="SSF52172">
    <property type="entry name" value="CheY-like"/>
    <property type="match status" value="2"/>
</dbReference>
<dbReference type="Gene3D" id="3.40.50.2300">
    <property type="match status" value="2"/>
</dbReference>
<dbReference type="SMART" id="SM00091">
    <property type="entry name" value="PAS"/>
    <property type="match status" value="1"/>
</dbReference>
<sequence>MMMAGGTPNLWRNLLVAALISIALVSTALWFGTEYRRTADTTAAVNLSFRQRLAIESVFSEMKDGETGQRGYVITGNPDFLQPYNKALREMDGTLANLSQLLKNEPGTARDLQILRQLIEQKFVEMKRVIDVRQRQGLNAAASVVMDGRGKQLMDSLRTHVSKMVMARNAALAQDLESESNRTVHTLEIIWGGVALASLAAFIIAYMLWASRRDSYTAQRQAMDHLTRQTAIFKNTPSPVILINPSGSMEILNPAAEHLFGYPSTDLLRRDISIIANIAPGEGAFLDRLGVTGDHIAEPSRPNVGARRSDGSVVPVDITLGVMPLEDGIHIVASFSDISEREKIERMKDQFLSTVSHELRTPLTSIVGSLGLLRGGVAEELAPGAQRLVVIAESNANRLIRIVNDLLDVEKLQSGQMTFDFQPLDLRTIVEKAADAMRGLSATRNIRIEIGESDGPVIVRGDGDRLIQVVTNLVSNAVKFSPEGSTVSVLCGTQGSHANIRVADQGPGIEPGLRERLFTRFAQGLGSSTSATQGTGLGLAISREIVRNHGGDIWLEDAAGGGSVFAFNIPLWNVLTGQEDLNGAPRLLVYADAVGAETISAGFAEREIRADAVSSPEAALAAIEGRSYVAMVLDFQFAADDALPLLGVIRSHPRARNLPVIAISSEDPPLEAAQTASLDIIDWIEKPIQSARLSDAIESAIKRTSGHIPLVLHVDDDSDLLEITAKALSGLARIAQATDVASARAFLAEHRVDIAIIDLALPDGSGHDILADLNARQGPATPVIIYSAQDGGLALARDVEAVLTKSKRSLPNLVETVLSIVERRKGEEGL</sequence>
<dbReference type="Gene3D" id="3.30.565.10">
    <property type="entry name" value="Histidine kinase-like ATPase, C-terminal domain"/>
    <property type="match status" value="1"/>
</dbReference>
<keyword evidence="4" id="KW-0808">Transferase</keyword>
<evidence type="ECO:0000256" key="7">
    <source>
        <dbReference type="ARBA" id="ARBA00023136"/>
    </source>
</evidence>
<dbReference type="InterPro" id="IPR004358">
    <property type="entry name" value="Sig_transdc_His_kin-like_C"/>
</dbReference>
<organism evidence="13 14">
    <name type="scientific">Sphingobium phenoxybenzoativorans</name>
    <dbReference type="NCBI Taxonomy" id="1592790"/>
    <lineage>
        <taxon>Bacteria</taxon>
        <taxon>Pseudomonadati</taxon>
        <taxon>Pseudomonadota</taxon>
        <taxon>Alphaproteobacteria</taxon>
        <taxon>Sphingomonadales</taxon>
        <taxon>Sphingomonadaceae</taxon>
        <taxon>Sphingobium</taxon>
    </lineage>
</organism>
<dbReference type="FunFam" id="3.30.565.10:FF:000006">
    <property type="entry name" value="Sensor histidine kinase WalK"/>
    <property type="match status" value="1"/>
</dbReference>
<keyword evidence="3 8" id="KW-0597">Phosphoprotein</keyword>
<dbReference type="PROSITE" id="PS50110">
    <property type="entry name" value="RESPONSE_REGULATORY"/>
    <property type="match status" value="2"/>
</dbReference>
<dbReference type="GO" id="GO:0005886">
    <property type="term" value="C:plasma membrane"/>
    <property type="evidence" value="ECO:0007669"/>
    <property type="project" value="TreeGrafter"/>
</dbReference>
<feature type="domain" description="Response regulatory" evidence="11">
    <location>
        <begin position="710"/>
        <end position="822"/>
    </location>
</feature>
<keyword evidence="14" id="KW-1185">Reference proteome</keyword>
<protein>
    <recommendedName>
        <fullName evidence="2">histidine kinase</fullName>
        <ecNumber evidence="2">2.7.13.3</ecNumber>
    </recommendedName>
</protein>
<dbReference type="SUPFAM" id="SSF47384">
    <property type="entry name" value="Homodimeric domain of signal transducing histidine kinase"/>
    <property type="match status" value="1"/>
</dbReference>
<feature type="domain" description="Response regulatory" evidence="11">
    <location>
        <begin position="585"/>
        <end position="701"/>
    </location>
</feature>
<dbReference type="CDD" id="cd19410">
    <property type="entry name" value="HK9-like_sensor"/>
    <property type="match status" value="1"/>
</dbReference>
<dbReference type="EC" id="2.7.13.3" evidence="2"/>
<dbReference type="Pfam" id="PF13426">
    <property type="entry name" value="PAS_9"/>
    <property type="match status" value="1"/>
</dbReference>
<dbReference type="SUPFAM" id="SSF55874">
    <property type="entry name" value="ATPase domain of HSP90 chaperone/DNA topoisomerase II/histidine kinase"/>
    <property type="match status" value="1"/>
</dbReference>
<feature type="domain" description="Histidine kinase" evidence="10">
    <location>
        <begin position="354"/>
        <end position="573"/>
    </location>
</feature>
<dbReference type="InterPro" id="IPR003594">
    <property type="entry name" value="HATPase_dom"/>
</dbReference>
<accession>A0A975Q112</accession>
<dbReference type="PROSITE" id="PS50109">
    <property type="entry name" value="HIS_KIN"/>
    <property type="match status" value="1"/>
</dbReference>
<keyword evidence="6" id="KW-0902">Two-component regulatory system</keyword>
<dbReference type="KEGG" id="spph:KFK14_17935"/>
<dbReference type="InterPro" id="IPR003661">
    <property type="entry name" value="HisK_dim/P_dom"/>
</dbReference>
<dbReference type="PRINTS" id="PR00344">
    <property type="entry name" value="BCTRLSENSOR"/>
</dbReference>
<evidence type="ECO:0000256" key="2">
    <source>
        <dbReference type="ARBA" id="ARBA00012438"/>
    </source>
</evidence>
<dbReference type="Pfam" id="PF00072">
    <property type="entry name" value="Response_reg"/>
    <property type="match status" value="1"/>
</dbReference>
<dbReference type="Pfam" id="PF00512">
    <property type="entry name" value="HisKA"/>
    <property type="match status" value="1"/>
</dbReference>
<evidence type="ECO:0000313" key="13">
    <source>
        <dbReference type="EMBL" id="QUT04887.1"/>
    </source>
</evidence>
<dbReference type="FunFam" id="1.10.287.130:FF:000001">
    <property type="entry name" value="Two-component sensor histidine kinase"/>
    <property type="match status" value="1"/>
</dbReference>
<dbReference type="InterPro" id="IPR001789">
    <property type="entry name" value="Sig_transdc_resp-reg_receiver"/>
</dbReference>
<dbReference type="EMBL" id="CP073910">
    <property type="protein sequence ID" value="QUT04887.1"/>
    <property type="molecule type" value="Genomic_DNA"/>
</dbReference>
<reference evidence="13" key="1">
    <citation type="submission" date="2021-04" db="EMBL/GenBank/DDBJ databases">
        <title>Isolation of p-tert-butylphenol degrading bacteria Sphingobium phenoxybenzoativorans Tas13 from active sludge.</title>
        <authorList>
            <person name="Li Y."/>
        </authorList>
    </citation>
    <scope>NUCLEOTIDE SEQUENCE</scope>
    <source>
        <strain evidence="13">Tas13</strain>
    </source>
</reference>
<dbReference type="CDD" id="cd00156">
    <property type="entry name" value="REC"/>
    <property type="match status" value="2"/>
</dbReference>